<gene>
    <name evidence="1" type="ORF">IO99_16455</name>
</gene>
<organism evidence="1 2">
    <name type="scientific">Clostridium sulfidigenes</name>
    <dbReference type="NCBI Taxonomy" id="318464"/>
    <lineage>
        <taxon>Bacteria</taxon>
        <taxon>Bacillati</taxon>
        <taxon>Bacillota</taxon>
        <taxon>Clostridia</taxon>
        <taxon>Eubacteriales</taxon>
        <taxon>Clostridiaceae</taxon>
        <taxon>Clostridium</taxon>
    </lineage>
</organism>
<comment type="caution">
    <text evidence="1">The sequence shown here is derived from an EMBL/GenBank/DDBJ whole genome shotgun (WGS) entry which is preliminary data.</text>
</comment>
<dbReference type="STRING" id="318464.IO99_16455"/>
<evidence type="ECO:0000313" key="2">
    <source>
        <dbReference type="Proteomes" id="UP000028542"/>
    </source>
</evidence>
<reference evidence="1 2" key="1">
    <citation type="submission" date="2014-07" db="EMBL/GenBank/DDBJ databases">
        <title>Draft genome of Clostridium sulfidigenes 113A isolated from sediments associated with methane hydrate from Krishna Godavari basin.</title>
        <authorList>
            <person name="Honkalas V.S."/>
            <person name="Dabir A.P."/>
            <person name="Arora P."/>
            <person name="Dhakephalkar P.K."/>
        </authorList>
    </citation>
    <scope>NUCLEOTIDE SEQUENCE [LARGE SCALE GENOMIC DNA]</scope>
    <source>
        <strain evidence="1 2">113A</strain>
    </source>
</reference>
<evidence type="ECO:0000313" key="1">
    <source>
        <dbReference type="EMBL" id="KEZ85150.1"/>
    </source>
</evidence>
<dbReference type="Proteomes" id="UP000028542">
    <property type="component" value="Unassembled WGS sequence"/>
</dbReference>
<dbReference type="AlphaFoldDB" id="A0A084J866"/>
<dbReference type="EMBL" id="JPMD01000042">
    <property type="protein sequence ID" value="KEZ85150.1"/>
    <property type="molecule type" value="Genomic_DNA"/>
</dbReference>
<feature type="non-terminal residue" evidence="1">
    <location>
        <position position="43"/>
    </location>
</feature>
<name>A0A084J866_9CLOT</name>
<protein>
    <submittedName>
        <fullName evidence="1">Tranposase</fullName>
    </submittedName>
</protein>
<sequence length="43" mass="5194">MSNKFFTEYQIKNLSQNKYVQTISSKSITYTDEFKRHFIAENI</sequence>
<proteinExistence type="predicted"/>
<keyword evidence="2" id="KW-1185">Reference proteome</keyword>
<accession>A0A084J866</accession>